<comment type="caution">
    <text evidence="1">The sequence shown here is derived from an EMBL/GenBank/DDBJ whole genome shotgun (WGS) entry which is preliminary data.</text>
</comment>
<organism evidence="1 2">
    <name type="scientific">Marinigracilibium pacificum</name>
    <dbReference type="NCBI Taxonomy" id="2729599"/>
    <lineage>
        <taxon>Bacteria</taxon>
        <taxon>Pseudomonadati</taxon>
        <taxon>Bacteroidota</taxon>
        <taxon>Cytophagia</taxon>
        <taxon>Cytophagales</taxon>
        <taxon>Flammeovirgaceae</taxon>
        <taxon>Marinigracilibium</taxon>
    </lineage>
</organism>
<evidence type="ECO:0000313" key="1">
    <source>
        <dbReference type="EMBL" id="NMM47049.1"/>
    </source>
</evidence>
<evidence type="ECO:0000313" key="2">
    <source>
        <dbReference type="Proteomes" id="UP000559010"/>
    </source>
</evidence>
<keyword evidence="2" id="KW-1185">Reference proteome</keyword>
<dbReference type="AlphaFoldDB" id="A0A848IYI4"/>
<dbReference type="RefSeq" id="WP_169677664.1">
    <property type="nucleotide sequence ID" value="NZ_JABBNU010000001.1"/>
</dbReference>
<dbReference type="EMBL" id="JABBNU010000001">
    <property type="protein sequence ID" value="NMM47049.1"/>
    <property type="molecule type" value="Genomic_DNA"/>
</dbReference>
<protein>
    <submittedName>
        <fullName evidence="1">Uncharacterized protein</fullName>
    </submittedName>
</protein>
<gene>
    <name evidence="1" type="ORF">HH304_01455</name>
</gene>
<name>A0A848IYI4_9BACT</name>
<dbReference type="Proteomes" id="UP000559010">
    <property type="component" value="Unassembled WGS sequence"/>
</dbReference>
<sequence>MDSDKKIEQLKNNSDYYRYQMEEELDEIMDEAQKWGKRALIIGGVVLTAYMTYKLVKGGDEESEEKELRAGIINSKNKDHENKFSIWNALKYQAAIFAIGLAKEKLNSFLHHSPDDIQETETENTNE</sequence>
<accession>A0A848IYI4</accession>
<reference evidence="1 2" key="1">
    <citation type="submission" date="2020-04" db="EMBL/GenBank/DDBJ databases">
        <title>Flammeovirgaceae bacterium KN852 isolated from deep sea.</title>
        <authorList>
            <person name="Zhang D.-C."/>
        </authorList>
    </citation>
    <scope>NUCLEOTIDE SEQUENCE [LARGE SCALE GENOMIC DNA]</scope>
    <source>
        <strain evidence="1 2">KN852</strain>
    </source>
</reference>
<proteinExistence type="predicted"/>